<dbReference type="Proteomes" id="UP000318542">
    <property type="component" value="Unassembled WGS sequence"/>
</dbReference>
<evidence type="ECO:0000313" key="1">
    <source>
        <dbReference type="EMBL" id="TSE29195.1"/>
    </source>
</evidence>
<dbReference type="RefSeq" id="WP_185975039.1">
    <property type="nucleotide sequence ID" value="NZ_VJOL01000029.1"/>
</dbReference>
<organism evidence="1 2">
    <name type="scientific">Tepidimonas thermarum</name>
    <dbReference type="NCBI Taxonomy" id="335431"/>
    <lineage>
        <taxon>Bacteria</taxon>
        <taxon>Pseudomonadati</taxon>
        <taxon>Pseudomonadota</taxon>
        <taxon>Betaproteobacteria</taxon>
        <taxon>Burkholderiales</taxon>
        <taxon>Tepidimonas</taxon>
    </lineage>
</organism>
<dbReference type="EMBL" id="VJOL01000029">
    <property type="protein sequence ID" value="TSE29195.1"/>
    <property type="molecule type" value="Genomic_DNA"/>
</dbReference>
<gene>
    <name evidence="1" type="ORF">Tther_01631</name>
</gene>
<sequence>MCLIAWAVQQAPAAPLWVAANRDEAWERPTLPLHAWTLPDGIQVWSGRDARAGGAWLAFGATGRVAMLTNVRAWPPEPPRARSRGELVTRWLQRDAPLDGAAFAAAHDARDYNGCNLVLGDVRRGHWAWLTNRDPARHTADSVSAKRVQGWWIRALPPGLYGLSNAALDTPWPKLLRLKAALGAALHAPDHDAATAALWGTLRSHVPAADATEHLTSSPYVHLPQRRYGTRSSLVARWDGAGALTLTEWTYPSPQGPQAAEQADQRRISIAWCAMPTSS</sequence>
<keyword evidence="2" id="KW-1185">Reference proteome</keyword>
<dbReference type="InterPro" id="IPR008551">
    <property type="entry name" value="TANGO2"/>
</dbReference>
<comment type="caution">
    <text evidence="1">The sequence shown here is derived from an EMBL/GenBank/DDBJ whole genome shotgun (WGS) entry which is preliminary data.</text>
</comment>
<proteinExistence type="predicted"/>
<reference evidence="1 2" key="1">
    <citation type="submission" date="2019-07" db="EMBL/GenBank/DDBJ databases">
        <title>Tepidimonas thermarum AA-1 draft genome.</title>
        <authorList>
            <person name="Da Costa M.S."/>
            <person name="Froufe H.J.C."/>
            <person name="Egas C."/>
            <person name="Albuquerque L."/>
        </authorList>
    </citation>
    <scope>NUCLEOTIDE SEQUENCE [LARGE SCALE GENOMIC DNA]</scope>
    <source>
        <strain evidence="1 2">AA-1</strain>
    </source>
</reference>
<dbReference type="AlphaFoldDB" id="A0A554X0A3"/>
<protein>
    <submittedName>
        <fullName evidence="1">Transport and Golgi organization 2</fullName>
    </submittedName>
</protein>
<accession>A0A554X0A3</accession>
<name>A0A554X0A3_9BURK</name>
<evidence type="ECO:0000313" key="2">
    <source>
        <dbReference type="Proteomes" id="UP000318542"/>
    </source>
</evidence>
<dbReference type="PANTHER" id="PTHR17985">
    <property type="entry name" value="SER/THR-RICH PROTEIN T10 IN DGCR REGION"/>
    <property type="match status" value="1"/>
</dbReference>
<dbReference type="Pfam" id="PF05742">
    <property type="entry name" value="TANGO2"/>
    <property type="match status" value="1"/>
</dbReference>
<dbReference type="PANTHER" id="PTHR17985:SF8">
    <property type="entry name" value="TRANSPORT AND GOLGI ORGANIZATION PROTEIN 2 HOMOLOG"/>
    <property type="match status" value="1"/>
</dbReference>